<proteinExistence type="predicted"/>
<dbReference type="EMBL" id="CACVAT010000105">
    <property type="protein sequence ID" value="CAA6807403.1"/>
    <property type="molecule type" value="Genomic_DNA"/>
</dbReference>
<keyword evidence="2" id="KW-0732">Signal</keyword>
<dbReference type="GO" id="GO:1990281">
    <property type="term" value="C:efflux pump complex"/>
    <property type="evidence" value="ECO:0007669"/>
    <property type="project" value="TreeGrafter"/>
</dbReference>
<name>A0A6S6SBY2_9GAMM</name>
<sequence>MRCVHSAVLAAFVVLGFATTLQAAEDSVASEDALSVSVIVLSKVAIPVERDVEAQLISPNDTPVSPELAAKVLEIAADVGDEVQEGDVLARLDCRDYDVKVRQAKAGVATVKARITATAARVGAAESRAGAAVSRVNASVSRVNAAASRVKAATAGVQAATARMQATGTGINTAKSQVNTAKAQANAARARIPSAQAQFKLAQAELNRNRQLRNNKLVPANILDQAQATFGSAQSSLTAAQADFSAAQAAVSTANEAINAAKANLQAGKADVESSRANVETVKAELGSAKADLGSSKADLTTAKADIEGAEADLLTVETELENALAQQEAAEVVTERCLVKAPFDGQITQRQFQLGQISSPGMAAFQLLQNQGLEVVAQLSPDEVRDQEQGEKVRFVSNGIELDINRRAVVAQVASGSGTQEVRYRVNDDHKLPVGKTGRVRWQGKLPAIPSNWLLRREGGLGLMLAVDGKAEFYPLKNAREGQSALIDLPENTLLIDANRLRVRNGQNIKQSGE</sequence>
<organism evidence="3">
    <name type="scientific">uncultured Thiotrichaceae bacterium</name>
    <dbReference type="NCBI Taxonomy" id="298394"/>
    <lineage>
        <taxon>Bacteria</taxon>
        <taxon>Pseudomonadati</taxon>
        <taxon>Pseudomonadota</taxon>
        <taxon>Gammaproteobacteria</taxon>
        <taxon>Thiotrichales</taxon>
        <taxon>Thiotrichaceae</taxon>
        <taxon>environmental samples</taxon>
    </lineage>
</organism>
<feature type="chain" id="PRO_5028350204" evidence="2">
    <location>
        <begin position="24"/>
        <end position="515"/>
    </location>
</feature>
<evidence type="ECO:0000313" key="3">
    <source>
        <dbReference type="EMBL" id="CAA6807403.1"/>
    </source>
</evidence>
<feature type="coiled-coil region" evidence="1">
    <location>
        <begin position="300"/>
        <end position="327"/>
    </location>
</feature>
<dbReference type="Gene3D" id="2.40.50.100">
    <property type="match status" value="2"/>
</dbReference>
<gene>
    <name evidence="3" type="ORF">HELGO_WM11545</name>
</gene>
<dbReference type="Gene3D" id="2.40.30.170">
    <property type="match status" value="1"/>
</dbReference>
<dbReference type="GO" id="GO:0015562">
    <property type="term" value="F:efflux transmembrane transporter activity"/>
    <property type="evidence" value="ECO:0007669"/>
    <property type="project" value="TreeGrafter"/>
</dbReference>
<dbReference type="Gene3D" id="1.10.287.470">
    <property type="entry name" value="Helix hairpin bin"/>
    <property type="match status" value="3"/>
</dbReference>
<dbReference type="PANTHER" id="PTHR30469:SF15">
    <property type="entry name" value="HLYD FAMILY OF SECRETION PROTEINS"/>
    <property type="match status" value="1"/>
</dbReference>
<reference evidence="3" key="1">
    <citation type="submission" date="2020-01" db="EMBL/GenBank/DDBJ databases">
        <authorList>
            <person name="Meier V. D."/>
            <person name="Meier V D."/>
        </authorList>
    </citation>
    <scope>NUCLEOTIDE SEQUENCE</scope>
    <source>
        <strain evidence="3">HLG_WM_MAG_09</strain>
    </source>
</reference>
<accession>A0A6S6SBY2</accession>
<dbReference type="PANTHER" id="PTHR30469">
    <property type="entry name" value="MULTIDRUG RESISTANCE PROTEIN MDTA"/>
    <property type="match status" value="1"/>
</dbReference>
<keyword evidence="1" id="KW-0175">Coiled coil</keyword>
<feature type="signal peptide" evidence="2">
    <location>
        <begin position="1"/>
        <end position="23"/>
    </location>
</feature>
<protein>
    <submittedName>
        <fullName evidence="3">Uncharacterized protein</fullName>
    </submittedName>
</protein>
<dbReference type="AlphaFoldDB" id="A0A6S6SBY2"/>
<evidence type="ECO:0000256" key="1">
    <source>
        <dbReference type="SAM" id="Coils"/>
    </source>
</evidence>
<evidence type="ECO:0000256" key="2">
    <source>
        <dbReference type="SAM" id="SignalP"/>
    </source>
</evidence>
<dbReference type="SUPFAM" id="SSF111369">
    <property type="entry name" value="HlyD-like secretion proteins"/>
    <property type="match status" value="1"/>
</dbReference>